<name>A0A1G8MUV3_9HYPH</name>
<organism evidence="1 2">
    <name type="scientific">Mesorhizobium muleiense</name>
    <dbReference type="NCBI Taxonomy" id="1004279"/>
    <lineage>
        <taxon>Bacteria</taxon>
        <taxon>Pseudomonadati</taxon>
        <taxon>Pseudomonadota</taxon>
        <taxon>Alphaproteobacteria</taxon>
        <taxon>Hyphomicrobiales</taxon>
        <taxon>Phyllobacteriaceae</taxon>
        <taxon>Mesorhizobium</taxon>
    </lineage>
</organism>
<dbReference type="RefSeq" id="WP_023803165.1">
    <property type="nucleotide sequence ID" value="NZ_CP183375.1"/>
</dbReference>
<reference evidence="2" key="1">
    <citation type="submission" date="2016-10" db="EMBL/GenBank/DDBJ databases">
        <authorList>
            <person name="Varghese N."/>
            <person name="Submissions S."/>
        </authorList>
    </citation>
    <scope>NUCLEOTIDE SEQUENCE [LARGE SCALE GENOMIC DNA]</scope>
    <source>
        <strain evidence="2">CGMCC 1.11022</strain>
    </source>
</reference>
<gene>
    <name evidence="1" type="ORF">SAMN05428953_102683</name>
</gene>
<sequence length="79" mass="9141">MSNVVSLHGDKRWKAVLVYDHQNGPITIEHFLEEISELHNVIEHGPDWNTLITCTVTINRTDGGEEQNSQEKEARHEHR</sequence>
<proteinExistence type="predicted"/>
<accession>A0A1G8MUV3</accession>
<dbReference type="AlphaFoldDB" id="A0A1G8MUV3"/>
<evidence type="ECO:0000313" key="2">
    <source>
        <dbReference type="Proteomes" id="UP000198894"/>
    </source>
</evidence>
<dbReference type="Proteomes" id="UP000198894">
    <property type="component" value="Unassembled WGS sequence"/>
</dbReference>
<protein>
    <submittedName>
        <fullName evidence="1">Uncharacterized protein</fullName>
    </submittedName>
</protein>
<dbReference type="EMBL" id="FNEE01000002">
    <property type="protein sequence ID" value="SDI71653.1"/>
    <property type="molecule type" value="Genomic_DNA"/>
</dbReference>
<evidence type="ECO:0000313" key="1">
    <source>
        <dbReference type="EMBL" id="SDI71653.1"/>
    </source>
</evidence>
<keyword evidence="2" id="KW-1185">Reference proteome</keyword>